<dbReference type="PANTHER" id="PTHR32196">
    <property type="entry name" value="ABC TRANSPORTER PERMEASE PROTEIN YPHD-RELATED-RELATED"/>
    <property type="match status" value="1"/>
</dbReference>
<feature type="transmembrane region" description="Helical" evidence="12">
    <location>
        <begin position="275"/>
        <end position="293"/>
    </location>
</feature>
<keyword evidence="6 12" id="KW-0812">Transmembrane</keyword>
<feature type="transmembrane region" description="Helical" evidence="12">
    <location>
        <begin position="322"/>
        <end position="345"/>
    </location>
</feature>
<reference evidence="13 14" key="1">
    <citation type="submission" date="2021-08" db="EMBL/GenBank/DDBJ databases">
        <title>Nocardioides bacterium WL0053 sp. nov., isolated from the sediment.</title>
        <authorList>
            <person name="Wang L."/>
            <person name="Zhang D."/>
            <person name="Zhang A."/>
        </authorList>
    </citation>
    <scope>NUCLEOTIDE SEQUENCE [LARGE SCALE GENOMIC DNA]</scope>
    <source>
        <strain evidence="13 14">WL0053</strain>
    </source>
</reference>
<dbReference type="Pfam" id="PF02653">
    <property type="entry name" value="BPD_transp_2"/>
    <property type="match status" value="1"/>
</dbReference>
<evidence type="ECO:0000256" key="8">
    <source>
        <dbReference type="ARBA" id="ARBA00023136"/>
    </source>
</evidence>
<evidence type="ECO:0000256" key="4">
    <source>
        <dbReference type="ARBA" id="ARBA00022519"/>
    </source>
</evidence>
<dbReference type="InterPro" id="IPR001851">
    <property type="entry name" value="ABC_transp_permease"/>
</dbReference>
<proteinExistence type="predicted"/>
<feature type="transmembrane region" description="Helical" evidence="12">
    <location>
        <begin position="209"/>
        <end position="235"/>
    </location>
</feature>
<keyword evidence="14" id="KW-1185">Reference proteome</keyword>
<keyword evidence="5" id="KW-0762">Sugar transport</keyword>
<keyword evidence="8 12" id="KW-0472">Membrane</keyword>
<evidence type="ECO:0000256" key="9">
    <source>
        <dbReference type="ARBA" id="ARBA00035611"/>
    </source>
</evidence>
<accession>A0ABS7RQW8</accession>
<organism evidence="13 14">
    <name type="scientific">Nocardioides jiangsuensis</name>
    <dbReference type="NCBI Taxonomy" id="2866161"/>
    <lineage>
        <taxon>Bacteria</taxon>
        <taxon>Bacillati</taxon>
        <taxon>Actinomycetota</taxon>
        <taxon>Actinomycetes</taxon>
        <taxon>Propionibacteriales</taxon>
        <taxon>Nocardioidaceae</taxon>
        <taxon>Nocardioides</taxon>
    </lineage>
</organism>
<dbReference type="Proteomes" id="UP000754710">
    <property type="component" value="Unassembled WGS sequence"/>
</dbReference>
<evidence type="ECO:0000256" key="5">
    <source>
        <dbReference type="ARBA" id="ARBA00022597"/>
    </source>
</evidence>
<feature type="transmembrane region" description="Helical" evidence="12">
    <location>
        <begin position="141"/>
        <end position="162"/>
    </location>
</feature>
<gene>
    <name evidence="13" type="ORF">K1X13_15895</name>
</gene>
<evidence type="ECO:0000256" key="11">
    <source>
        <dbReference type="SAM" id="MobiDB-lite"/>
    </source>
</evidence>
<evidence type="ECO:0000256" key="1">
    <source>
        <dbReference type="ARBA" id="ARBA00004651"/>
    </source>
</evidence>
<dbReference type="CDD" id="cd06579">
    <property type="entry name" value="TM_PBP1_transp_AraH_like"/>
    <property type="match status" value="1"/>
</dbReference>
<feature type="transmembrane region" description="Helical" evidence="12">
    <location>
        <begin position="59"/>
        <end position="77"/>
    </location>
</feature>
<feature type="transmembrane region" description="Helical" evidence="12">
    <location>
        <begin position="118"/>
        <end position="135"/>
    </location>
</feature>
<feature type="transmembrane region" description="Helical" evidence="12">
    <location>
        <begin position="169"/>
        <end position="189"/>
    </location>
</feature>
<evidence type="ECO:0000256" key="3">
    <source>
        <dbReference type="ARBA" id="ARBA00022475"/>
    </source>
</evidence>
<evidence type="ECO:0000256" key="2">
    <source>
        <dbReference type="ARBA" id="ARBA00022448"/>
    </source>
</evidence>
<comment type="function">
    <text evidence="9">Part of the binding-protein-dependent transport system for D-xylose. Probably responsible for the translocation of the substrate across the membrane.</text>
</comment>
<evidence type="ECO:0000256" key="10">
    <source>
        <dbReference type="ARBA" id="ARBA00035686"/>
    </source>
</evidence>
<protein>
    <recommendedName>
        <fullName evidence="10">Xylose transport system permease protein XylH</fullName>
    </recommendedName>
</protein>
<keyword evidence="4" id="KW-0997">Cell inner membrane</keyword>
<dbReference type="PANTHER" id="PTHR32196:SF32">
    <property type="entry name" value="XYLOSE TRANSPORT SYSTEM PERMEASE PROTEIN XYLH"/>
    <property type="match status" value="1"/>
</dbReference>
<feature type="transmembrane region" description="Helical" evidence="12">
    <location>
        <begin position="247"/>
        <end position="269"/>
    </location>
</feature>
<evidence type="ECO:0000256" key="12">
    <source>
        <dbReference type="SAM" id="Phobius"/>
    </source>
</evidence>
<dbReference type="EMBL" id="JAIEZQ010000003">
    <property type="protein sequence ID" value="MBY9076315.1"/>
    <property type="molecule type" value="Genomic_DNA"/>
</dbReference>
<keyword evidence="2" id="KW-0813">Transport</keyword>
<keyword evidence="3" id="KW-1003">Cell membrane</keyword>
<evidence type="ECO:0000256" key="6">
    <source>
        <dbReference type="ARBA" id="ARBA00022692"/>
    </source>
</evidence>
<name>A0ABS7RQW8_9ACTN</name>
<keyword evidence="7 12" id="KW-1133">Transmembrane helix</keyword>
<comment type="subcellular location">
    <subcellularLocation>
        <location evidence="1">Cell membrane</location>
        <topology evidence="1">Multi-pass membrane protein</topology>
    </subcellularLocation>
</comment>
<feature type="compositionally biased region" description="Low complexity" evidence="11">
    <location>
        <begin position="1"/>
        <end position="17"/>
    </location>
</feature>
<feature type="transmembrane region" description="Helical" evidence="12">
    <location>
        <begin position="89"/>
        <end position="111"/>
    </location>
</feature>
<sequence length="434" mass="44756">MPEATPTTPKNPTTAPTVQDEMSPAVPIPADLSDERLVHARGVRGALDSFTRKVRGGDLGSLPVIIGLIVISLVFYAQEPTFLSSRTLVNITLFAAPIGIIAIGVVLVLLLGEIDLSVGSVSGLAASVMAVMVVYEGYSLFVSILAGALTGLAIGVLYAVLFTKVGVPSFVITLAGLLGFLGLQLVVLGKNGTVNLPPDSRLVEFARSSFVTGVASYVLVLVVAVGYGAALLWSIRRRTAAGLSAPSLVSVAVRTGLLAGGLLYLTYYLNIDRGLGYLPLLFVALVVLMDLLLRKTTWGRHVFAVGGNVEAARRSGIRVTRVYLSVFALTGLFAAIGGLLAAAQLTSVSQASGGTDTNLTAIAAAVIGGTSLFGGRGTAYAALLGIIVLQSIQTGLNVIGVDSSVRYMVTGAVLLLAVSIDSVSRRARSSSGRG</sequence>
<evidence type="ECO:0000256" key="7">
    <source>
        <dbReference type="ARBA" id="ARBA00022989"/>
    </source>
</evidence>
<feature type="transmembrane region" description="Helical" evidence="12">
    <location>
        <begin position="380"/>
        <end position="399"/>
    </location>
</feature>
<comment type="caution">
    <text evidence="13">The sequence shown here is derived from an EMBL/GenBank/DDBJ whole genome shotgun (WGS) entry which is preliminary data.</text>
</comment>
<evidence type="ECO:0000313" key="13">
    <source>
        <dbReference type="EMBL" id="MBY9076315.1"/>
    </source>
</evidence>
<dbReference type="RefSeq" id="WP_221026129.1">
    <property type="nucleotide sequence ID" value="NZ_JAIEZQ010000003.1"/>
</dbReference>
<evidence type="ECO:0000313" key="14">
    <source>
        <dbReference type="Proteomes" id="UP000754710"/>
    </source>
</evidence>
<feature type="region of interest" description="Disordered" evidence="11">
    <location>
        <begin position="1"/>
        <end position="24"/>
    </location>
</feature>